<name>A0A1F8EKE6_9BACT</name>
<proteinExistence type="predicted"/>
<evidence type="ECO:0000313" key="1">
    <source>
        <dbReference type="EMBL" id="OGN00830.1"/>
    </source>
</evidence>
<protein>
    <submittedName>
        <fullName evidence="1">Uncharacterized protein</fullName>
    </submittedName>
</protein>
<accession>A0A1F8EKE6</accession>
<evidence type="ECO:0000313" key="2">
    <source>
        <dbReference type="Proteomes" id="UP000177117"/>
    </source>
</evidence>
<sequence>MTINFNSPNYLPNSEQRLEHLRRIINGRPVAILVAGPSISELEERIGELSQADICYFGMNNFFVQENHILKKIGKHFSLLVEAVDNTNKSFSLVFNRIIDFLDRSEDNMLVSSFTNFKISGPNFDFQKFLHKYNNKLLSPCGVYDRTVPNDAQPLHLIHGNSLSWLIYLAIIGKASKISLFGADGYTKNENTKKTYYRSEEYGTMPQKQLMNNTDKGFNPVVPLSLQNIYKTYDLKPIPILNCSEVSFLTPFPKVSYDDAFNFLLGIKHTQEISDLRIPTASIIIPTPVDDEKLKNTLKNIAEQSYSNYETVIVQKSSDFLDAMKKAISSAKGKYVFYCPPDNSYPDIHWINSCLEILENRPQISLVCGLPKNTERPWPKKKFIYYWLKKKNFFPPNMLCVRKQVLEKFLLETDIVRANTEFENWLNFSLFFNMSGYLPAFIPTTIAKHDRTSEDDESLDNYRRQVNDYKNRLIFKKTSHHFRDGDGNILPGKFYLSIFLLYGLAEKVNSRLPLSLHTYLNIAKNIVRKFYQK</sequence>
<dbReference type="Gene3D" id="3.90.550.10">
    <property type="entry name" value="Spore Coat Polysaccharide Biosynthesis Protein SpsA, Chain A"/>
    <property type="match status" value="1"/>
</dbReference>
<dbReference type="AlphaFoldDB" id="A0A1F8EKE6"/>
<comment type="caution">
    <text evidence="1">The sequence shown here is derived from an EMBL/GenBank/DDBJ whole genome shotgun (WGS) entry which is preliminary data.</text>
</comment>
<gene>
    <name evidence="1" type="ORF">A2650_03005</name>
</gene>
<reference evidence="1 2" key="1">
    <citation type="journal article" date="2016" name="Nat. Commun.">
        <title>Thousands of microbial genomes shed light on interconnected biogeochemical processes in an aquifer system.</title>
        <authorList>
            <person name="Anantharaman K."/>
            <person name="Brown C.T."/>
            <person name="Hug L.A."/>
            <person name="Sharon I."/>
            <person name="Castelle C.J."/>
            <person name="Probst A.J."/>
            <person name="Thomas B.C."/>
            <person name="Singh A."/>
            <person name="Wilkins M.J."/>
            <person name="Karaoz U."/>
            <person name="Brodie E.L."/>
            <person name="Williams K.H."/>
            <person name="Hubbard S.S."/>
            <person name="Banfield J.F."/>
        </authorList>
    </citation>
    <scope>NUCLEOTIDE SEQUENCE [LARGE SCALE GENOMIC DNA]</scope>
</reference>
<dbReference type="InterPro" id="IPR029044">
    <property type="entry name" value="Nucleotide-diphossugar_trans"/>
</dbReference>
<dbReference type="EMBL" id="MGJD01000014">
    <property type="protein sequence ID" value="OGN00830.1"/>
    <property type="molecule type" value="Genomic_DNA"/>
</dbReference>
<dbReference type="SUPFAM" id="SSF53448">
    <property type="entry name" value="Nucleotide-diphospho-sugar transferases"/>
    <property type="match status" value="1"/>
</dbReference>
<organism evidence="1 2">
    <name type="scientific">Candidatus Yanofskybacteria bacterium RIFCSPHIGHO2_01_FULL_41_53</name>
    <dbReference type="NCBI Taxonomy" id="1802663"/>
    <lineage>
        <taxon>Bacteria</taxon>
        <taxon>Candidatus Yanofskyibacteriota</taxon>
    </lineage>
</organism>
<dbReference type="Proteomes" id="UP000177117">
    <property type="component" value="Unassembled WGS sequence"/>
</dbReference>